<dbReference type="Proteomes" id="UP001162030">
    <property type="component" value="Chromosome"/>
</dbReference>
<dbReference type="EMBL" id="OX458333">
    <property type="protein sequence ID" value="CAI8950940.1"/>
    <property type="molecule type" value="Genomic_DNA"/>
</dbReference>
<protein>
    <recommendedName>
        <fullName evidence="4">Transmembrane protein</fullName>
    </recommendedName>
</protein>
<feature type="transmembrane region" description="Helical" evidence="1">
    <location>
        <begin position="111"/>
        <end position="128"/>
    </location>
</feature>
<keyword evidence="1" id="KW-1133">Transmembrane helix</keyword>
<accession>A0ABM9I7Y9</accession>
<keyword evidence="3" id="KW-1185">Reference proteome</keyword>
<dbReference type="RefSeq" id="WP_026609807.1">
    <property type="nucleotide sequence ID" value="NZ_OX458333.1"/>
</dbReference>
<evidence type="ECO:0000313" key="2">
    <source>
        <dbReference type="EMBL" id="CAI8950940.1"/>
    </source>
</evidence>
<feature type="transmembrane region" description="Helical" evidence="1">
    <location>
        <begin position="134"/>
        <end position="151"/>
    </location>
</feature>
<name>A0ABM9I7Y9_9GAMM</name>
<feature type="transmembrane region" description="Helical" evidence="1">
    <location>
        <begin position="33"/>
        <end position="51"/>
    </location>
</feature>
<keyword evidence="1" id="KW-0472">Membrane</keyword>
<evidence type="ECO:0000313" key="3">
    <source>
        <dbReference type="Proteomes" id="UP001162030"/>
    </source>
</evidence>
<sequence>MSMFRFLPGILVVEAATVGVVMAAKSASGEADWVPLGFLAFIITLLIAIWFGSIADHVKKDALAEARNSFARERESLLVAAETDKRATLEETHRRLVREVNRANRRANIKLGFGLFVLLGIGAVLLAVELVTVGLLTFAAAGGAVAGYLVRGRQEALAYQRKTGQGVPPQLDRVIEVKPEKPLPRRLVRSKRRDERNGES</sequence>
<evidence type="ECO:0008006" key="4">
    <source>
        <dbReference type="Google" id="ProtNLM"/>
    </source>
</evidence>
<reference evidence="2 3" key="1">
    <citation type="submission" date="2023-03" db="EMBL/GenBank/DDBJ databases">
        <authorList>
            <person name="Pearce D."/>
        </authorList>
    </citation>
    <scope>NUCLEOTIDE SEQUENCE [LARGE SCALE GENOMIC DNA]</scope>
    <source>
        <strain evidence="2">Msz</strain>
    </source>
</reference>
<keyword evidence="1" id="KW-0812">Transmembrane</keyword>
<proteinExistence type="predicted"/>
<organism evidence="2 3">
    <name type="scientific">Methylocaldum szegediense</name>
    <dbReference type="NCBI Taxonomy" id="73780"/>
    <lineage>
        <taxon>Bacteria</taxon>
        <taxon>Pseudomonadati</taxon>
        <taxon>Pseudomonadota</taxon>
        <taxon>Gammaproteobacteria</taxon>
        <taxon>Methylococcales</taxon>
        <taxon>Methylococcaceae</taxon>
        <taxon>Methylocaldum</taxon>
    </lineage>
</organism>
<evidence type="ECO:0000256" key="1">
    <source>
        <dbReference type="SAM" id="Phobius"/>
    </source>
</evidence>
<gene>
    <name evidence="2" type="ORF">MSZNOR_4449</name>
</gene>